<evidence type="ECO:0000313" key="3">
    <source>
        <dbReference type="Proteomes" id="UP000304148"/>
    </source>
</evidence>
<keyword evidence="1" id="KW-0472">Membrane</keyword>
<feature type="transmembrane region" description="Helical" evidence="1">
    <location>
        <begin position="7"/>
        <end position="25"/>
    </location>
</feature>
<keyword evidence="1" id="KW-0812">Transmembrane</keyword>
<proteinExistence type="predicted"/>
<feature type="transmembrane region" description="Helical" evidence="1">
    <location>
        <begin position="31"/>
        <end position="53"/>
    </location>
</feature>
<keyword evidence="1" id="KW-1133">Transmembrane helix</keyword>
<name>A0A383RAP5_PAEAL</name>
<protein>
    <submittedName>
        <fullName evidence="2">Uncharacterized protein</fullName>
    </submittedName>
</protein>
<sequence>MYLVWELYFLHSFLTFVAYLGAWARSFVTPAMMRGMSITAGILFIGFEAKALLKVRGIRRKH</sequence>
<organism evidence="2 3">
    <name type="scientific">Paenibacillus alvei</name>
    <name type="common">Bacillus alvei</name>
    <dbReference type="NCBI Taxonomy" id="44250"/>
    <lineage>
        <taxon>Bacteria</taxon>
        <taxon>Bacillati</taxon>
        <taxon>Bacillota</taxon>
        <taxon>Bacilli</taxon>
        <taxon>Bacillales</taxon>
        <taxon>Paenibacillaceae</taxon>
        <taxon>Paenibacillus</taxon>
    </lineage>
</organism>
<reference evidence="3" key="1">
    <citation type="submission" date="2018-08" db="EMBL/GenBank/DDBJ databases">
        <authorList>
            <person name="Chevrot R."/>
        </authorList>
    </citation>
    <scope>NUCLEOTIDE SEQUENCE [LARGE SCALE GENOMIC DNA]</scope>
</reference>
<evidence type="ECO:0000313" key="2">
    <source>
        <dbReference type="EMBL" id="SYX83711.1"/>
    </source>
</evidence>
<accession>A0A383RAP5</accession>
<gene>
    <name evidence="2" type="ORF">PBLR_12133</name>
</gene>
<evidence type="ECO:0000256" key="1">
    <source>
        <dbReference type="SAM" id="Phobius"/>
    </source>
</evidence>
<dbReference type="EMBL" id="LS992241">
    <property type="protein sequence ID" value="SYX83711.1"/>
    <property type="molecule type" value="Genomic_DNA"/>
</dbReference>
<dbReference type="AlphaFoldDB" id="A0A383RAP5"/>
<dbReference type="Proteomes" id="UP000304148">
    <property type="component" value="Chromosome"/>
</dbReference>